<protein>
    <recommendedName>
        <fullName evidence="4">SAM domain-containing protein</fullName>
    </recommendedName>
</protein>
<keyword evidence="3" id="KW-1185">Reference proteome</keyword>
<feature type="compositionally biased region" description="Low complexity" evidence="1">
    <location>
        <begin position="1"/>
        <end position="19"/>
    </location>
</feature>
<name>A0A2G5U110_9PELO</name>
<gene>
    <name evidence="2" type="primary">Cnig_chr_IV.g13255</name>
    <name evidence="2" type="ORF">B9Z55_013255</name>
</gene>
<dbReference type="AlphaFoldDB" id="A0A2G5U110"/>
<sequence>MNNASSSTTSPPSLRTTPTVFPPPGRNYNMREWDQLDVELWMTTFISVNDCPDLFIWLEKNKIDGEALLAMKNIPKIVKRDSGISKSLLKKIFVHVENVILEHRKIKIEETTQ</sequence>
<proteinExistence type="predicted"/>
<dbReference type="EMBL" id="PDUG01000004">
    <property type="protein sequence ID" value="PIC33178.1"/>
    <property type="molecule type" value="Genomic_DNA"/>
</dbReference>
<feature type="region of interest" description="Disordered" evidence="1">
    <location>
        <begin position="1"/>
        <end position="27"/>
    </location>
</feature>
<comment type="caution">
    <text evidence="2">The sequence shown here is derived from an EMBL/GenBank/DDBJ whole genome shotgun (WGS) entry which is preliminary data.</text>
</comment>
<dbReference type="Gene3D" id="1.10.150.50">
    <property type="entry name" value="Transcription Factor, Ets-1"/>
    <property type="match status" value="1"/>
</dbReference>
<dbReference type="Proteomes" id="UP000230233">
    <property type="component" value="Chromosome IV"/>
</dbReference>
<evidence type="ECO:0000256" key="1">
    <source>
        <dbReference type="SAM" id="MobiDB-lite"/>
    </source>
</evidence>
<evidence type="ECO:0000313" key="3">
    <source>
        <dbReference type="Proteomes" id="UP000230233"/>
    </source>
</evidence>
<reference evidence="3" key="1">
    <citation type="submission" date="2017-10" db="EMBL/GenBank/DDBJ databases">
        <title>Rapid genome shrinkage in a self-fertile nematode reveals novel sperm competition proteins.</title>
        <authorList>
            <person name="Yin D."/>
            <person name="Schwarz E.M."/>
            <person name="Thomas C.G."/>
            <person name="Felde R.L."/>
            <person name="Korf I.F."/>
            <person name="Cutter A.D."/>
            <person name="Schartner C.M."/>
            <person name="Ralston E.J."/>
            <person name="Meyer B.J."/>
            <person name="Haag E.S."/>
        </authorList>
    </citation>
    <scope>NUCLEOTIDE SEQUENCE [LARGE SCALE GENOMIC DNA]</scope>
    <source>
        <strain evidence="3">JU1422</strain>
    </source>
</reference>
<evidence type="ECO:0000313" key="2">
    <source>
        <dbReference type="EMBL" id="PIC33178.1"/>
    </source>
</evidence>
<dbReference type="InterPro" id="IPR013761">
    <property type="entry name" value="SAM/pointed_sf"/>
</dbReference>
<evidence type="ECO:0008006" key="4">
    <source>
        <dbReference type="Google" id="ProtNLM"/>
    </source>
</evidence>
<dbReference type="SUPFAM" id="SSF47769">
    <property type="entry name" value="SAM/Pointed domain"/>
    <property type="match status" value="1"/>
</dbReference>
<organism evidence="2 3">
    <name type="scientific">Caenorhabditis nigoni</name>
    <dbReference type="NCBI Taxonomy" id="1611254"/>
    <lineage>
        <taxon>Eukaryota</taxon>
        <taxon>Metazoa</taxon>
        <taxon>Ecdysozoa</taxon>
        <taxon>Nematoda</taxon>
        <taxon>Chromadorea</taxon>
        <taxon>Rhabditida</taxon>
        <taxon>Rhabditina</taxon>
        <taxon>Rhabditomorpha</taxon>
        <taxon>Rhabditoidea</taxon>
        <taxon>Rhabditidae</taxon>
        <taxon>Peloderinae</taxon>
        <taxon>Caenorhabditis</taxon>
    </lineage>
</organism>
<accession>A0A2G5U110</accession>